<dbReference type="SUPFAM" id="SSF52518">
    <property type="entry name" value="Thiamin diphosphate-binding fold (THDP-binding)"/>
    <property type="match status" value="2"/>
</dbReference>
<evidence type="ECO:0000313" key="6">
    <source>
        <dbReference type="EMBL" id="HGZ42352.1"/>
    </source>
</evidence>
<organism evidence="6">
    <name type="scientific">Eiseniibacteriota bacterium</name>
    <dbReference type="NCBI Taxonomy" id="2212470"/>
    <lineage>
        <taxon>Bacteria</taxon>
        <taxon>Candidatus Eiseniibacteriota</taxon>
    </lineage>
</organism>
<dbReference type="Pfam" id="PF00456">
    <property type="entry name" value="Transketolase_N"/>
    <property type="match status" value="1"/>
</dbReference>
<comment type="cofactor">
    <cofactor evidence="2">
        <name>thiamine diphosphate</name>
        <dbReference type="ChEBI" id="CHEBI:58937"/>
    </cofactor>
</comment>
<dbReference type="InterPro" id="IPR005475">
    <property type="entry name" value="Transketolase-like_Pyr-bd"/>
</dbReference>
<dbReference type="Gene3D" id="3.40.50.920">
    <property type="match status" value="1"/>
</dbReference>
<evidence type="ECO:0000259" key="5">
    <source>
        <dbReference type="Pfam" id="PF02779"/>
    </source>
</evidence>
<dbReference type="InterPro" id="IPR029061">
    <property type="entry name" value="THDP-binding"/>
</dbReference>
<dbReference type="EMBL" id="DSQF01000004">
    <property type="protein sequence ID" value="HGZ42352.1"/>
    <property type="molecule type" value="Genomic_DNA"/>
</dbReference>
<name>A0A832MJ07_UNCEI</name>
<reference evidence="6" key="1">
    <citation type="journal article" date="2020" name="mSystems">
        <title>Genome- and Community-Level Interaction Insights into Carbon Utilization and Element Cycling Functions of Hydrothermarchaeota in Hydrothermal Sediment.</title>
        <authorList>
            <person name="Zhou Z."/>
            <person name="Liu Y."/>
            <person name="Xu W."/>
            <person name="Pan J."/>
            <person name="Luo Z.H."/>
            <person name="Li M."/>
        </authorList>
    </citation>
    <scope>NUCLEOTIDE SEQUENCE [LARGE SCALE GENOMIC DNA]</scope>
    <source>
        <strain evidence="6">SpSt-381</strain>
    </source>
</reference>
<dbReference type="InterPro" id="IPR009014">
    <property type="entry name" value="Transketo_C/PFOR_II"/>
</dbReference>
<gene>
    <name evidence="6" type="ORF">ENR23_02815</name>
</gene>
<evidence type="ECO:0000256" key="3">
    <source>
        <dbReference type="ARBA" id="ARBA00007131"/>
    </source>
</evidence>
<proteinExistence type="inferred from homology"/>
<evidence type="ECO:0008006" key="7">
    <source>
        <dbReference type="Google" id="ProtNLM"/>
    </source>
</evidence>
<dbReference type="SUPFAM" id="SSF52922">
    <property type="entry name" value="TK C-terminal domain-like"/>
    <property type="match status" value="1"/>
</dbReference>
<protein>
    <recommendedName>
        <fullName evidence="7">Transketolase-like pyrimidine-binding domain-containing protein</fullName>
    </recommendedName>
</protein>
<comment type="caution">
    <text evidence="6">The sequence shown here is derived from an EMBL/GenBank/DDBJ whole genome shotgun (WGS) entry which is preliminary data.</text>
</comment>
<feature type="domain" description="Transketolase N-terminal" evidence="4">
    <location>
        <begin position="172"/>
        <end position="337"/>
    </location>
</feature>
<evidence type="ECO:0000256" key="1">
    <source>
        <dbReference type="ARBA" id="ARBA00001946"/>
    </source>
</evidence>
<sequence>MSRAPVPGPRSCVWRETMGIHFGPRRGRMLEAADAQGGAPPLAPETVRHFERLDLIYRSLVALLYNYVPTSGHPGGSISSGRFVQMLLYETLDYDASRPDRDDADVVSYAAGHKALGLYALWALRDEMLRIAAPEMLPAEERSRLRLEDLLGFRKNPSTRTPLFLHLRAKALDGHPTPATPFVRLSTGASGVGVAASLGLALAARDWFGKEAPRVHVVEGEGGLTPGRVAEALAAAGTASLDNAVLHVDWNQASIDTNRVCREGDMPGDYVQWDPVELALFHDWNVIDVPDGRDFRQIAAAQWLSRTLDNGQPTAIVYRTVKGWQYGIEGRASHGAGHGLCSDGFYAALAPLVGEHNAALPSCCGLPARRCAGPAGAEVMEACLWDALLVVRRELEQSQETAAFFAAKLRAARERLDRRQRRPRDGAPRIEAVYELARREGSATPAALRCEPGKVTTLRGELGRVLQHYNRESGGALLVTAADLLGSTSVNAVAEGFPPGYWNAVTNPGARTLSIGGICEDAAAGYCSGLGAFGRHIGVASSYAAFLAPLAHVAARLHAIGNQARASVTDAPYRPMILVCAHAGLKTGEDGPTHADPQALQLLQENFPPGTAMTLTPWDPAEMWPLLSAALERRPCVIAPFVTRPNETVPDRARLGLAPAEACRTGVYRLRAPRGAADGVLVLQESAVTMAFVNEVLPRLEQEGVDLDVYYVASAELFDALPAAERERIFPERIAMEAMGITGFTLPTMFRWIRTDRGRAATLHPYAKGHFPGSGQGQFVLHEAGLDGEGQHAAIRKYLDALVRSH</sequence>
<dbReference type="InterPro" id="IPR051157">
    <property type="entry name" value="PDH/Transketolase"/>
</dbReference>
<evidence type="ECO:0000256" key="2">
    <source>
        <dbReference type="ARBA" id="ARBA00001964"/>
    </source>
</evidence>
<dbReference type="Pfam" id="PF02779">
    <property type="entry name" value="Transket_pyr"/>
    <property type="match status" value="1"/>
</dbReference>
<comment type="cofactor">
    <cofactor evidence="1">
        <name>Mg(2+)</name>
        <dbReference type="ChEBI" id="CHEBI:18420"/>
    </cofactor>
</comment>
<dbReference type="PANTHER" id="PTHR43825">
    <property type="entry name" value="PYRUVATE DEHYDROGENASE E1 COMPONENT"/>
    <property type="match status" value="1"/>
</dbReference>
<dbReference type="InterPro" id="IPR005474">
    <property type="entry name" value="Transketolase_N"/>
</dbReference>
<dbReference type="PANTHER" id="PTHR43825:SF1">
    <property type="entry name" value="TRANSKETOLASE-LIKE PYRIMIDINE-BINDING DOMAIN-CONTAINING PROTEIN"/>
    <property type="match status" value="1"/>
</dbReference>
<evidence type="ECO:0000259" key="4">
    <source>
        <dbReference type="Pfam" id="PF00456"/>
    </source>
</evidence>
<dbReference type="AlphaFoldDB" id="A0A832MJ07"/>
<accession>A0A832MJ07</accession>
<comment type="similarity">
    <text evidence="3">Belongs to the transketolase family.</text>
</comment>
<dbReference type="Gene3D" id="3.40.50.970">
    <property type="match status" value="2"/>
</dbReference>
<feature type="domain" description="Transketolase-like pyrimidine-binding" evidence="5">
    <location>
        <begin position="474"/>
        <end position="638"/>
    </location>
</feature>